<sequence length="254" mass="26856">MTTQTPAISKAFYAIIAGVGGGTGRAVALRFARTYPVAVLARTEASYAGIVDEVVRRGGEAVGVSADVADEKSLASALEVVREKFKGKGLAVGVYNVGAGLSIKPFLETTVEDLDQSLASNVRGLYNFAHSTLPSLLDSVSANPPYPPTLLVTGATASLRGAARFGTFAAGKFAVRALSQSLAREFGPQGVHVAHVVVDGVIEGPRTKGYTVNEGVEDGKLDPEAIAESYWHLHTQHRSAFTHELDLRPYVEKF</sequence>
<dbReference type="PANTHER" id="PTHR43431:SF7">
    <property type="entry name" value="OXIDOREDUCTASE, SHORT CHAIN DEHYDROGENASE_REDUCTASE FAMILY (AFU_ORTHOLOGUE AFUA_5G14000)"/>
    <property type="match status" value="1"/>
</dbReference>
<dbReference type="PRINTS" id="PR00081">
    <property type="entry name" value="GDHRDH"/>
</dbReference>
<protein>
    <recommendedName>
        <fullName evidence="3">Short chain dehydrogenase</fullName>
    </recommendedName>
</protein>
<accession>A0ABR3VEQ5</accession>
<evidence type="ECO:0000313" key="2">
    <source>
        <dbReference type="Proteomes" id="UP001583172"/>
    </source>
</evidence>
<dbReference type="InterPro" id="IPR002347">
    <property type="entry name" value="SDR_fam"/>
</dbReference>
<comment type="caution">
    <text evidence="1">The sequence shown here is derived from an EMBL/GenBank/DDBJ whole genome shotgun (WGS) entry which is preliminary data.</text>
</comment>
<keyword evidence="2" id="KW-1185">Reference proteome</keyword>
<evidence type="ECO:0008006" key="3">
    <source>
        <dbReference type="Google" id="ProtNLM"/>
    </source>
</evidence>
<reference evidence="1 2" key="1">
    <citation type="journal article" date="2024" name="Commun. Biol.">
        <title>Comparative genomic analysis of thermophilic fungi reveals convergent evolutionary adaptations and gene losses.</title>
        <authorList>
            <person name="Steindorff A.S."/>
            <person name="Aguilar-Pontes M.V."/>
            <person name="Robinson A.J."/>
            <person name="Andreopoulos B."/>
            <person name="LaButti K."/>
            <person name="Kuo A."/>
            <person name="Mondo S."/>
            <person name="Riley R."/>
            <person name="Otillar R."/>
            <person name="Haridas S."/>
            <person name="Lipzen A."/>
            <person name="Grimwood J."/>
            <person name="Schmutz J."/>
            <person name="Clum A."/>
            <person name="Reid I.D."/>
            <person name="Moisan M.C."/>
            <person name="Butler G."/>
            <person name="Nguyen T.T.M."/>
            <person name="Dewar K."/>
            <person name="Conant G."/>
            <person name="Drula E."/>
            <person name="Henrissat B."/>
            <person name="Hansel C."/>
            <person name="Singer S."/>
            <person name="Hutchinson M.I."/>
            <person name="de Vries R.P."/>
            <person name="Natvig D.O."/>
            <person name="Powell A.J."/>
            <person name="Tsang A."/>
            <person name="Grigoriev I.V."/>
        </authorList>
    </citation>
    <scope>NUCLEOTIDE SEQUENCE [LARGE SCALE GENOMIC DNA]</scope>
    <source>
        <strain evidence="1 2">CBS 620.91</strain>
    </source>
</reference>
<dbReference type="InterPro" id="IPR036291">
    <property type="entry name" value="NAD(P)-bd_dom_sf"/>
</dbReference>
<dbReference type="Proteomes" id="UP001583172">
    <property type="component" value="Unassembled WGS sequence"/>
</dbReference>
<dbReference type="SUPFAM" id="SSF51735">
    <property type="entry name" value="NAD(P)-binding Rossmann-fold domains"/>
    <property type="match status" value="1"/>
</dbReference>
<gene>
    <name evidence="1" type="ORF">VTJ49DRAFT_1314</name>
</gene>
<dbReference type="EMBL" id="JAZGSY010000148">
    <property type="protein sequence ID" value="KAL1839611.1"/>
    <property type="molecule type" value="Genomic_DNA"/>
</dbReference>
<dbReference type="Pfam" id="PF00106">
    <property type="entry name" value="adh_short"/>
    <property type="match status" value="1"/>
</dbReference>
<dbReference type="PANTHER" id="PTHR43431">
    <property type="entry name" value="OXIDOREDUCTASE, SHORT CHAIN DEHYDROGENASE/REDUCTASE FAMILY (AFU_ORTHOLOGUE AFUA_5G14000)"/>
    <property type="match status" value="1"/>
</dbReference>
<name>A0ABR3VEQ5_HUMIN</name>
<proteinExistence type="predicted"/>
<dbReference type="Gene3D" id="3.40.50.720">
    <property type="entry name" value="NAD(P)-binding Rossmann-like Domain"/>
    <property type="match status" value="1"/>
</dbReference>
<organism evidence="1 2">
    <name type="scientific">Humicola insolens</name>
    <name type="common">Soft-rot fungus</name>
    <dbReference type="NCBI Taxonomy" id="85995"/>
    <lineage>
        <taxon>Eukaryota</taxon>
        <taxon>Fungi</taxon>
        <taxon>Dikarya</taxon>
        <taxon>Ascomycota</taxon>
        <taxon>Pezizomycotina</taxon>
        <taxon>Sordariomycetes</taxon>
        <taxon>Sordariomycetidae</taxon>
        <taxon>Sordariales</taxon>
        <taxon>Chaetomiaceae</taxon>
        <taxon>Mycothermus</taxon>
    </lineage>
</organism>
<evidence type="ECO:0000313" key="1">
    <source>
        <dbReference type="EMBL" id="KAL1839611.1"/>
    </source>
</evidence>